<dbReference type="EMBL" id="CU459003">
    <property type="protein sequence ID" value="CAM76395.1"/>
    <property type="molecule type" value="Genomic_DNA"/>
</dbReference>
<reference evidence="1" key="1">
    <citation type="journal article" date="2007" name="J. Bacteriol.">
        <title>Comparative genome analysis of four magnetotactic bacteria reveals a complex set of group-specific genes implicated in magnetosome biomineralization and function.</title>
        <authorList>
            <person name="Richter M."/>
            <person name="Kube M."/>
            <person name="Bazylinski D.A."/>
            <person name="Lombardot T."/>
            <person name="Gloeckner F.O."/>
            <person name="Reinhardt R."/>
            <person name="Schueler D."/>
        </authorList>
    </citation>
    <scope>NUCLEOTIDE SEQUENCE</scope>
    <source>
        <strain evidence="1">MSR-1</strain>
    </source>
</reference>
<evidence type="ECO:0000313" key="1">
    <source>
        <dbReference type="EMBL" id="CAM76395.1"/>
    </source>
</evidence>
<dbReference type="AlphaFoldDB" id="A4U0I8"/>
<protein>
    <submittedName>
        <fullName evidence="1">Uncharacterized protein</fullName>
    </submittedName>
</protein>
<gene>
    <name evidence="1" type="ORF">MGR_1287</name>
</gene>
<accession>A4U0I8</accession>
<sequence>MDRSTESEITFRRPFTLRAVGTALPAGTYRLIVDEEMLQGLSFPAWRRVATMLFTPALGQEGGPQQIFTVDGDELDAALQTDQAG</sequence>
<name>A4U0I8_9PROT</name>
<dbReference type="RefSeq" id="WP_106002912.1">
    <property type="nucleotide sequence ID" value="NZ_CP027527.1"/>
</dbReference>
<organism evidence="1">
    <name type="scientific">Magnetospirillum gryphiswaldense</name>
    <dbReference type="NCBI Taxonomy" id="55518"/>
    <lineage>
        <taxon>Bacteria</taxon>
        <taxon>Pseudomonadati</taxon>
        <taxon>Pseudomonadota</taxon>
        <taxon>Alphaproteobacteria</taxon>
        <taxon>Rhodospirillales</taxon>
        <taxon>Rhodospirillaceae</taxon>
        <taxon>Magnetospirillum</taxon>
    </lineage>
</organism>
<proteinExistence type="predicted"/>